<evidence type="ECO:0000313" key="1">
    <source>
        <dbReference type="EMBL" id="ADC91351.1"/>
    </source>
</evidence>
<reference evidence="2" key="1">
    <citation type="submission" date="2009-12" db="EMBL/GenBank/DDBJ databases">
        <title>Sequence of Clostridiales genomosp. BVAB3 str. UPII9-5.</title>
        <authorList>
            <person name="Madupu R."/>
            <person name="Durkin A.S."/>
            <person name="Torralba M."/>
            <person name="Methe B."/>
            <person name="Sutton G.G."/>
            <person name="Strausberg R.L."/>
            <person name="Nelson K.E."/>
        </authorList>
    </citation>
    <scope>NUCLEOTIDE SEQUENCE [LARGE SCALE GENOMIC DNA]</scope>
    <source>
        <strain evidence="2">UPII9-5</strain>
    </source>
</reference>
<dbReference type="KEGG" id="clo:HMPREF0868_1249"/>
<gene>
    <name evidence="1" type="ordered locus">HMPREF0868_1249</name>
</gene>
<protein>
    <submittedName>
        <fullName evidence="1">Uncharacterized protein</fullName>
    </submittedName>
</protein>
<sequence length="46" mass="5165">MNFEKSPPPYLPTTFAYPKNNAEQLVHTILAAKHSLKVCTSHINVI</sequence>
<name>D3R2W8_MAGIU</name>
<organism evidence="1 2">
    <name type="scientific">Mageeibacillus indolicus (strain UPII9-5)</name>
    <name type="common">Clostridiales genomosp. BVAB3 (strain UPII9-5)</name>
    <dbReference type="NCBI Taxonomy" id="699246"/>
    <lineage>
        <taxon>Bacteria</taxon>
        <taxon>Bacillati</taxon>
        <taxon>Bacillota</taxon>
        <taxon>Clostridia</taxon>
        <taxon>Eubacteriales</taxon>
        <taxon>Oscillospiraceae</taxon>
        <taxon>Mageeibacillus</taxon>
    </lineage>
</organism>
<dbReference type="HOGENOM" id="CLU_3185518_0_0_9"/>
<dbReference type="AlphaFoldDB" id="D3R2W8"/>
<proteinExistence type="predicted"/>
<accession>D3R2W8</accession>
<dbReference type="EMBL" id="CP001850">
    <property type="protein sequence ID" value="ADC91351.1"/>
    <property type="molecule type" value="Genomic_DNA"/>
</dbReference>
<dbReference type="STRING" id="699246.HMPREF0868_1249"/>
<evidence type="ECO:0000313" key="2">
    <source>
        <dbReference type="Proteomes" id="UP000008234"/>
    </source>
</evidence>
<keyword evidence="2" id="KW-1185">Reference proteome</keyword>
<dbReference type="Proteomes" id="UP000008234">
    <property type="component" value="Chromosome"/>
</dbReference>